<dbReference type="PANTHER" id="PTHR34216">
    <property type="match status" value="1"/>
</dbReference>
<dbReference type="PANTHER" id="PTHR34216:SF3">
    <property type="entry name" value="POLY-BETA-1,6-N-ACETYL-D-GLUCOSAMINE N-DEACETYLASE"/>
    <property type="match status" value="1"/>
</dbReference>
<dbReference type="InterPro" id="IPR002509">
    <property type="entry name" value="NODB_dom"/>
</dbReference>
<gene>
    <name evidence="4" type="ORF">ADM99_01995</name>
</gene>
<dbReference type="InterPro" id="IPR051398">
    <property type="entry name" value="Polysacch_Deacetylase"/>
</dbReference>
<protein>
    <recommendedName>
        <fullName evidence="3">NodB homology domain-containing protein</fullName>
    </recommendedName>
</protein>
<dbReference type="RefSeq" id="WP_062422998.1">
    <property type="nucleotide sequence ID" value="NZ_BBYA01000012.1"/>
</dbReference>
<dbReference type="Pfam" id="PF01522">
    <property type="entry name" value="Polysacc_deac_1"/>
    <property type="match status" value="1"/>
</dbReference>
<keyword evidence="5" id="KW-1185">Reference proteome</keyword>
<evidence type="ECO:0000313" key="5">
    <source>
        <dbReference type="Proteomes" id="UP000050430"/>
    </source>
</evidence>
<dbReference type="EMBL" id="LGCK01000004">
    <property type="protein sequence ID" value="KPL74029.1"/>
    <property type="molecule type" value="Genomic_DNA"/>
</dbReference>
<dbReference type="Gene3D" id="3.20.20.370">
    <property type="entry name" value="Glycoside hydrolase/deacetylase"/>
    <property type="match status" value="1"/>
</dbReference>
<comment type="subcellular location">
    <subcellularLocation>
        <location evidence="1">Secreted</location>
    </subcellularLocation>
</comment>
<dbReference type="PROSITE" id="PS51677">
    <property type="entry name" value="NODB"/>
    <property type="match status" value="1"/>
</dbReference>
<dbReference type="AlphaFoldDB" id="A0A0P6WUU3"/>
<dbReference type="OrthoDB" id="9778320at2"/>
<dbReference type="CDD" id="cd10918">
    <property type="entry name" value="CE4_NodB_like_5s_6s"/>
    <property type="match status" value="1"/>
</dbReference>
<dbReference type="InterPro" id="IPR011330">
    <property type="entry name" value="Glyco_hydro/deAcase_b/a-brl"/>
</dbReference>
<dbReference type="STRING" id="229920.ADM99_01995"/>
<feature type="domain" description="NodB homology" evidence="3">
    <location>
        <begin position="95"/>
        <end position="338"/>
    </location>
</feature>
<evidence type="ECO:0000313" key="4">
    <source>
        <dbReference type="EMBL" id="KPL74029.1"/>
    </source>
</evidence>
<keyword evidence="2" id="KW-0732">Signal</keyword>
<organism evidence="4 5">
    <name type="scientific">Leptolinea tardivitalis</name>
    <dbReference type="NCBI Taxonomy" id="229920"/>
    <lineage>
        <taxon>Bacteria</taxon>
        <taxon>Bacillati</taxon>
        <taxon>Chloroflexota</taxon>
        <taxon>Anaerolineae</taxon>
        <taxon>Anaerolineales</taxon>
        <taxon>Anaerolineaceae</taxon>
        <taxon>Leptolinea</taxon>
    </lineage>
</organism>
<reference evidence="4 5" key="1">
    <citation type="submission" date="2015-07" db="EMBL/GenBank/DDBJ databases">
        <title>Genome sequence of Leptolinea tardivitalis DSM 16556.</title>
        <authorList>
            <person name="Hemp J."/>
            <person name="Ward L.M."/>
            <person name="Pace L.A."/>
            <person name="Fischer W.W."/>
        </authorList>
    </citation>
    <scope>NUCLEOTIDE SEQUENCE [LARGE SCALE GENOMIC DNA]</scope>
    <source>
        <strain evidence="4 5">YMTK-2</strain>
    </source>
</reference>
<dbReference type="GO" id="GO:0005576">
    <property type="term" value="C:extracellular region"/>
    <property type="evidence" value="ECO:0007669"/>
    <property type="project" value="UniProtKB-SubCell"/>
</dbReference>
<dbReference type="Proteomes" id="UP000050430">
    <property type="component" value="Unassembled WGS sequence"/>
</dbReference>
<dbReference type="GO" id="GO:0005975">
    <property type="term" value="P:carbohydrate metabolic process"/>
    <property type="evidence" value="ECO:0007669"/>
    <property type="project" value="InterPro"/>
</dbReference>
<dbReference type="SUPFAM" id="SSF88713">
    <property type="entry name" value="Glycoside hydrolase/deacetylase"/>
    <property type="match status" value="1"/>
</dbReference>
<accession>A0A0P6WUU3</accession>
<evidence type="ECO:0000259" key="3">
    <source>
        <dbReference type="PROSITE" id="PS51677"/>
    </source>
</evidence>
<comment type="caution">
    <text evidence="4">The sequence shown here is derived from an EMBL/GenBank/DDBJ whole genome shotgun (WGS) entry which is preliminary data.</text>
</comment>
<evidence type="ECO:0000256" key="1">
    <source>
        <dbReference type="ARBA" id="ARBA00004613"/>
    </source>
</evidence>
<evidence type="ECO:0000256" key="2">
    <source>
        <dbReference type="ARBA" id="ARBA00022729"/>
    </source>
</evidence>
<dbReference type="GO" id="GO:0016810">
    <property type="term" value="F:hydrolase activity, acting on carbon-nitrogen (but not peptide) bonds"/>
    <property type="evidence" value="ECO:0007669"/>
    <property type="project" value="InterPro"/>
</dbReference>
<name>A0A0P6WUU3_9CHLR</name>
<proteinExistence type="predicted"/>
<sequence>MTTSAWKNSLLSIMERVGVINLLQRTGSNDRNSLYILTYHRVERPAEIPWLSEADINVTPEMFEEQMKFLSARYHPVSIEEVLDAAHGGTPLPGDAVLVTVDDGYRSFYDTIQPVCQTYGISPLLFVSTAFVEKGTFWWDKVYQIVFLSGLNELDTPIGRRSIATLKEKQYVLRELLQALKNVSFSQLTEWVDPIHSELVHLSEDQEHNTVTWDELRELRAKGVAVASHTHTHPLLTRISLEEARREVKVSQELIKRELGTALPVFAFPDGKMRAVNQNLIDMLNSEGFELVFLLQDGRARLHPENRFHTLPRLAMWPDQTLPQFHLRLTPLINWMSS</sequence>